<dbReference type="Proteomes" id="UP000281098">
    <property type="component" value="Unassembled WGS sequence"/>
</dbReference>
<keyword evidence="1" id="KW-1133">Transmembrane helix</keyword>
<comment type="caution">
    <text evidence="2">The sequence shown here is derived from an EMBL/GenBank/DDBJ whole genome shotgun (WGS) entry which is preliminary data.</text>
</comment>
<dbReference type="EMBL" id="QTPM01000176">
    <property type="protein sequence ID" value="RQY75998.1"/>
    <property type="molecule type" value="Genomic_DNA"/>
</dbReference>
<evidence type="ECO:0000313" key="3">
    <source>
        <dbReference type="Proteomes" id="UP000281098"/>
    </source>
</evidence>
<proteinExistence type="predicted"/>
<accession>A0ABX9YBA2</accession>
<feature type="transmembrane region" description="Helical" evidence="1">
    <location>
        <begin position="7"/>
        <end position="23"/>
    </location>
</feature>
<sequence length="34" mass="3504">MLSIAEPTLLAVVVVPFALYVVYDGADTVPVAGL</sequence>
<keyword evidence="1" id="KW-0472">Membrane</keyword>
<keyword evidence="1" id="KW-0812">Transmembrane</keyword>
<reference evidence="2 3" key="1">
    <citation type="submission" date="2018-08" db="EMBL/GenBank/DDBJ databases">
        <title>Comparative analysis of Burkholderia isolates from Puerto Rico.</title>
        <authorList>
            <person name="Hall C."/>
            <person name="Sahl J."/>
            <person name="Wagner D."/>
        </authorList>
    </citation>
    <scope>NUCLEOTIDE SEQUENCE [LARGE SCALE GENOMIC DNA]</scope>
    <source>
        <strain evidence="2 3">Bp8966</strain>
    </source>
</reference>
<name>A0ABX9YBA2_9BURK</name>
<evidence type="ECO:0000313" key="2">
    <source>
        <dbReference type="EMBL" id="RQY75998.1"/>
    </source>
</evidence>
<organism evidence="2 3">
    <name type="scientific">Burkholderia stagnalis</name>
    <dbReference type="NCBI Taxonomy" id="1503054"/>
    <lineage>
        <taxon>Bacteria</taxon>
        <taxon>Pseudomonadati</taxon>
        <taxon>Pseudomonadota</taxon>
        <taxon>Betaproteobacteria</taxon>
        <taxon>Burkholderiales</taxon>
        <taxon>Burkholderiaceae</taxon>
        <taxon>Burkholderia</taxon>
        <taxon>Burkholderia cepacia complex</taxon>
    </lineage>
</organism>
<evidence type="ECO:0000256" key="1">
    <source>
        <dbReference type="SAM" id="Phobius"/>
    </source>
</evidence>
<keyword evidence="3" id="KW-1185">Reference proteome</keyword>
<protein>
    <submittedName>
        <fullName evidence="2">Chromosome partitioning protein ParA</fullName>
    </submittedName>
</protein>
<gene>
    <name evidence="2" type="ORF">DF017_37510</name>
</gene>